<evidence type="ECO:0000313" key="1">
    <source>
        <dbReference type="EMBL" id="GAA2352768.1"/>
    </source>
</evidence>
<comment type="caution">
    <text evidence="1">The sequence shown here is derived from an EMBL/GenBank/DDBJ whole genome shotgun (WGS) entry which is preliminary data.</text>
</comment>
<name>A0ABN3GJE9_9ACTN</name>
<evidence type="ECO:0000313" key="2">
    <source>
        <dbReference type="Proteomes" id="UP001501444"/>
    </source>
</evidence>
<sequence length="51" mass="5627">MRGKRCVADTWTGARLRSTNGLGYRRITKDSEVVGGVVAFVCDEDRPRIAS</sequence>
<accession>A0ABN3GJE9</accession>
<keyword evidence="2" id="KW-1185">Reference proteome</keyword>
<organism evidence="1 2">
    <name type="scientific">Dactylosporangium salmoneum</name>
    <dbReference type="NCBI Taxonomy" id="53361"/>
    <lineage>
        <taxon>Bacteria</taxon>
        <taxon>Bacillati</taxon>
        <taxon>Actinomycetota</taxon>
        <taxon>Actinomycetes</taxon>
        <taxon>Micromonosporales</taxon>
        <taxon>Micromonosporaceae</taxon>
        <taxon>Dactylosporangium</taxon>
    </lineage>
</organism>
<protein>
    <submittedName>
        <fullName evidence="1">Uncharacterized protein</fullName>
    </submittedName>
</protein>
<dbReference type="Proteomes" id="UP001501444">
    <property type="component" value="Unassembled WGS sequence"/>
</dbReference>
<dbReference type="EMBL" id="BAAARV010000033">
    <property type="protein sequence ID" value="GAA2352768.1"/>
    <property type="molecule type" value="Genomic_DNA"/>
</dbReference>
<dbReference type="RefSeq" id="WP_344614302.1">
    <property type="nucleotide sequence ID" value="NZ_BAAARV010000033.1"/>
</dbReference>
<proteinExistence type="predicted"/>
<reference evidence="1 2" key="1">
    <citation type="journal article" date="2019" name="Int. J. Syst. Evol. Microbiol.">
        <title>The Global Catalogue of Microorganisms (GCM) 10K type strain sequencing project: providing services to taxonomists for standard genome sequencing and annotation.</title>
        <authorList>
            <consortium name="The Broad Institute Genomics Platform"/>
            <consortium name="The Broad Institute Genome Sequencing Center for Infectious Disease"/>
            <person name="Wu L."/>
            <person name="Ma J."/>
        </authorList>
    </citation>
    <scope>NUCLEOTIDE SEQUENCE [LARGE SCALE GENOMIC DNA]</scope>
    <source>
        <strain evidence="1 2">JCM 3272</strain>
    </source>
</reference>
<gene>
    <name evidence="1" type="ORF">GCM10010170_043710</name>
</gene>